<dbReference type="PANTHER" id="PTHR46328:SF40">
    <property type="entry name" value="FAR1 DOMAIN-CONTAINING PROTEIN"/>
    <property type="match status" value="1"/>
</dbReference>
<evidence type="ECO:0000256" key="1">
    <source>
        <dbReference type="PROSITE-ProRule" id="PRU00047"/>
    </source>
</evidence>
<reference evidence="4 5" key="1">
    <citation type="submission" date="2020-06" db="EMBL/GenBank/DDBJ databases">
        <title>Transcriptomic and genomic resources for Thalictrum thalictroides and T. hernandezii: Facilitating candidate gene discovery in an emerging model plant lineage.</title>
        <authorList>
            <person name="Arias T."/>
            <person name="Riano-Pachon D.M."/>
            <person name="Di Stilio V.S."/>
        </authorList>
    </citation>
    <scope>NUCLEOTIDE SEQUENCE [LARGE SCALE GENOMIC DNA]</scope>
    <source>
        <strain evidence="5">cv. WT478/WT964</strain>
        <tissue evidence="4">Leaves</tissue>
    </source>
</reference>
<feature type="region of interest" description="Disordered" evidence="2">
    <location>
        <begin position="554"/>
        <end position="573"/>
    </location>
</feature>
<dbReference type="GO" id="GO:0003676">
    <property type="term" value="F:nucleic acid binding"/>
    <property type="evidence" value="ECO:0007669"/>
    <property type="project" value="InterPro"/>
</dbReference>
<keyword evidence="1" id="KW-0862">Zinc</keyword>
<dbReference type="PROSITE" id="PS50158">
    <property type="entry name" value="ZF_CCHC"/>
    <property type="match status" value="1"/>
</dbReference>
<feature type="domain" description="CCHC-type" evidence="3">
    <location>
        <begin position="540"/>
        <end position="555"/>
    </location>
</feature>
<proteinExistence type="predicted"/>
<dbReference type="InterPro" id="IPR036875">
    <property type="entry name" value="Znf_CCHC_sf"/>
</dbReference>
<evidence type="ECO:0000256" key="2">
    <source>
        <dbReference type="SAM" id="MobiDB-lite"/>
    </source>
</evidence>
<evidence type="ECO:0000313" key="4">
    <source>
        <dbReference type="EMBL" id="KAF5187948.1"/>
    </source>
</evidence>
<name>A0A7J6VTN8_THATH</name>
<dbReference type="Pfam" id="PF03101">
    <property type="entry name" value="FAR1"/>
    <property type="match status" value="2"/>
</dbReference>
<keyword evidence="1" id="KW-0479">Metal-binding</keyword>
<dbReference type="GO" id="GO:0008270">
    <property type="term" value="F:zinc ion binding"/>
    <property type="evidence" value="ECO:0007669"/>
    <property type="project" value="UniProtKB-KW"/>
</dbReference>
<protein>
    <submittedName>
        <fullName evidence="4">Far1-related sequence 5-like</fullName>
    </submittedName>
</protein>
<dbReference type="EMBL" id="JABWDY010027352">
    <property type="protein sequence ID" value="KAF5187948.1"/>
    <property type="molecule type" value="Genomic_DNA"/>
</dbReference>
<feature type="region of interest" description="Disordered" evidence="2">
    <location>
        <begin position="223"/>
        <end position="256"/>
    </location>
</feature>
<dbReference type="InterPro" id="IPR001878">
    <property type="entry name" value="Znf_CCHC"/>
</dbReference>
<dbReference type="PANTHER" id="PTHR46328">
    <property type="entry name" value="FAR-RED IMPAIRED RESPONSIVE (FAR1) FAMILY PROTEIN-RELATED"/>
    <property type="match status" value="1"/>
</dbReference>
<evidence type="ECO:0000259" key="3">
    <source>
        <dbReference type="PROSITE" id="PS50158"/>
    </source>
</evidence>
<gene>
    <name evidence="4" type="ORF">FRX31_022465</name>
</gene>
<sequence length="632" mass="71807">MGREMLEPDVVFDESIHEPEDLHLQGSPSRDGNIAETSGRDECNALLIKFGSLPYIGLEFCSEGEAYEYYRACAKENGFSIRKSHVERSRVDHSLISRKFVCVKQGFRSLKDKRYEGKIVRHRRVTRVDCRAAMIIKRRSGKWVVHRFHKEHNHELGEPANSSELQSHQEMTTATKSILEALYKTQCIDIEDNISHGQKTVEDNVEVFDFNPQELRRFTYKGESPNKDVKMADSSGREGNYAKGSPTTADSNDRVDNDASLMKLGSEPYLGLQFGSQDEAYEFYNAYAKEKGFSIRKSRIERSRIDHSMISRLYVCANQGLRSTKDKRYEGKIVRPRQETRLDCRAAMFIKRRSGKWVVERFHKEHNHDLVDPTKAEKLRSHRKMTMATKSMIEALYKCGVGPSKIVDLLTGVADGAKDILENNGAHDLLGHNEEDSETNMKKERKNNIRIECYNILQEAMRKLSIISVPTVSVQPDNLRCNSNQGEKMDENIDEQGENVWTMDLNITVPDLPRIKSKGRPVSSRIKLGIEQAQKKKRTCGTCKESGHYTRTCPKGTVDQSPASKLGQGPVDQSQTSAMFQGTVDLPHTSRQLQSPVDHSASSAIPHSSFDLSQTSMMLQEHYGQTQIYDML</sequence>
<evidence type="ECO:0000313" key="5">
    <source>
        <dbReference type="Proteomes" id="UP000554482"/>
    </source>
</evidence>
<dbReference type="OrthoDB" id="1841386at2759"/>
<organism evidence="4 5">
    <name type="scientific">Thalictrum thalictroides</name>
    <name type="common">Rue-anemone</name>
    <name type="synonym">Anemone thalictroides</name>
    <dbReference type="NCBI Taxonomy" id="46969"/>
    <lineage>
        <taxon>Eukaryota</taxon>
        <taxon>Viridiplantae</taxon>
        <taxon>Streptophyta</taxon>
        <taxon>Embryophyta</taxon>
        <taxon>Tracheophyta</taxon>
        <taxon>Spermatophyta</taxon>
        <taxon>Magnoliopsida</taxon>
        <taxon>Ranunculales</taxon>
        <taxon>Ranunculaceae</taxon>
        <taxon>Thalictroideae</taxon>
        <taxon>Thalictrum</taxon>
    </lineage>
</organism>
<comment type="caution">
    <text evidence="4">The sequence shown here is derived from an EMBL/GenBank/DDBJ whole genome shotgun (WGS) entry which is preliminary data.</text>
</comment>
<dbReference type="InterPro" id="IPR004330">
    <property type="entry name" value="FAR1_DNA_bnd_dom"/>
</dbReference>
<accession>A0A7J6VTN8</accession>
<dbReference type="AlphaFoldDB" id="A0A7J6VTN8"/>
<keyword evidence="5" id="KW-1185">Reference proteome</keyword>
<dbReference type="SUPFAM" id="SSF57756">
    <property type="entry name" value="Retrovirus zinc finger-like domains"/>
    <property type="match status" value="1"/>
</dbReference>
<keyword evidence="1" id="KW-0863">Zinc-finger</keyword>
<dbReference type="Proteomes" id="UP000554482">
    <property type="component" value="Unassembled WGS sequence"/>
</dbReference>